<evidence type="ECO:0000313" key="4">
    <source>
        <dbReference type="EMBL" id="KNF07349.1"/>
    </source>
</evidence>
<reference evidence="5" key="1">
    <citation type="submission" date="2015-07" db="EMBL/GenBank/DDBJ databases">
        <title>Draft genome sequence of the purine-degrading Gottschalkia purinilyticum DSM 1384 (formerly Clostridium purinilyticum).</title>
        <authorList>
            <person name="Poehlein A."/>
            <person name="Schiel-Bengelsdorf B."/>
            <person name="Bengelsdorf F.R."/>
            <person name="Daniel R."/>
            <person name="Duerre P."/>
        </authorList>
    </citation>
    <scope>NUCLEOTIDE SEQUENCE [LARGE SCALE GENOMIC DNA]</scope>
    <source>
        <strain evidence="5">DSM 1384</strain>
    </source>
</reference>
<dbReference type="Gene3D" id="3.30.420.180">
    <property type="entry name" value="CobE/GbiG C-terminal domain"/>
    <property type="match status" value="1"/>
</dbReference>
<comment type="caution">
    <text evidence="4">The sequence shown here is derived from an EMBL/GenBank/DDBJ whole genome shotgun (WGS) entry which is preliminary data.</text>
</comment>
<dbReference type="Gene3D" id="3.40.50.11220">
    <property type="match status" value="1"/>
</dbReference>
<dbReference type="InterPro" id="IPR052553">
    <property type="entry name" value="CbiG_hydrolase"/>
</dbReference>
<dbReference type="Proteomes" id="UP000037267">
    <property type="component" value="Unassembled WGS sequence"/>
</dbReference>
<dbReference type="InterPro" id="IPR036518">
    <property type="entry name" value="CobE/GbiG_C_sf"/>
</dbReference>
<dbReference type="PANTHER" id="PTHR37477">
    <property type="entry name" value="COBALT-PRECORRIN-5A HYDROLASE"/>
    <property type="match status" value="1"/>
</dbReference>
<proteinExistence type="predicted"/>
<evidence type="ECO:0000259" key="1">
    <source>
        <dbReference type="Pfam" id="PF01890"/>
    </source>
</evidence>
<dbReference type="InterPro" id="IPR038029">
    <property type="entry name" value="GbiG_N_sf"/>
</dbReference>
<evidence type="ECO:0000259" key="3">
    <source>
        <dbReference type="Pfam" id="PF11761"/>
    </source>
</evidence>
<name>A0A0L0W759_GOTPU</name>
<dbReference type="GO" id="GO:0009236">
    <property type="term" value="P:cobalamin biosynthetic process"/>
    <property type="evidence" value="ECO:0007669"/>
    <property type="project" value="InterPro"/>
</dbReference>
<dbReference type="EC" id="3.7.1.12" evidence="4"/>
<evidence type="ECO:0000313" key="5">
    <source>
        <dbReference type="Proteomes" id="UP000037267"/>
    </source>
</evidence>
<dbReference type="SUPFAM" id="SSF159672">
    <property type="entry name" value="CbiG N-terminal domain-like"/>
    <property type="match status" value="1"/>
</dbReference>
<evidence type="ECO:0000259" key="2">
    <source>
        <dbReference type="Pfam" id="PF11760"/>
    </source>
</evidence>
<feature type="domain" description="Cobalamin biosynthesis central region" evidence="3">
    <location>
        <begin position="128"/>
        <end position="198"/>
    </location>
</feature>
<sequence length="327" mass="36118">MKLACISFTSSGQKISYKLQKNLKHDVIEINKETFDDKIKNHIKEIFNSYEGIIFVSSTGIAVRMIAPYVKDKTRDPAVVVVDDVGKYSISLLSGHIGGANELAVEVSNVLKALPIVTTASDGRGIDAVDVFAKRYGLKIEDMEQAKILTSMMVEGKNIKLLSEVNVNLNYPNIVEDNEDGLIMISSNEKIKYNKPICILRPKNLYLGIGCRKGKSKEEILKAVHKVFHENNLSLNSIKSIGTIDIKKDEKGIIEASRELKCDMKIFSKEDIEKVQSKFTESNFVLSNVGVTSVCEPCAYLLGGEIIVKKTALNGVTVAVSRRSENG</sequence>
<feature type="domain" description="Cobalamin synthesis G N-terminal" evidence="2">
    <location>
        <begin position="42"/>
        <end position="122"/>
    </location>
</feature>
<dbReference type="RefSeq" id="WP_050356321.1">
    <property type="nucleotide sequence ID" value="NZ_LGSS01000018.1"/>
</dbReference>
<dbReference type="EMBL" id="LGSS01000018">
    <property type="protein sequence ID" value="KNF07349.1"/>
    <property type="molecule type" value="Genomic_DNA"/>
</dbReference>
<keyword evidence="4" id="KW-0378">Hydrolase</keyword>
<dbReference type="GO" id="GO:0043779">
    <property type="term" value="F:cobalt-precorrin-5A acetaldehyde-lyase activity"/>
    <property type="evidence" value="ECO:0007669"/>
    <property type="project" value="UniProtKB-EC"/>
</dbReference>
<dbReference type="AlphaFoldDB" id="A0A0L0W759"/>
<protein>
    <submittedName>
        <fullName evidence="4">Cobalt-precorrin-5A hydrolase CbiG</fullName>
        <ecNumber evidence="4">3.7.1.12</ecNumber>
    </submittedName>
</protein>
<organism evidence="4 5">
    <name type="scientific">Gottschalkia purinilytica</name>
    <name type="common">Clostridium purinilyticum</name>
    <dbReference type="NCBI Taxonomy" id="1503"/>
    <lineage>
        <taxon>Bacteria</taxon>
        <taxon>Bacillati</taxon>
        <taxon>Bacillota</taxon>
        <taxon>Tissierellia</taxon>
        <taxon>Tissierellales</taxon>
        <taxon>Gottschalkiaceae</taxon>
        <taxon>Gottschalkia</taxon>
    </lineage>
</organism>
<dbReference type="InterPro" id="IPR021745">
    <property type="entry name" value="CbiG_mid"/>
</dbReference>
<dbReference type="STRING" id="1503.CLPU_18c00310"/>
<dbReference type="PANTHER" id="PTHR37477:SF1">
    <property type="entry name" value="COBALT-PRECORRIN-5A HYDROLASE"/>
    <property type="match status" value="1"/>
</dbReference>
<dbReference type="PATRIC" id="fig|1503.3.peg.784"/>
<accession>A0A0L0W759</accession>
<dbReference type="OrthoDB" id="9781023at2"/>
<feature type="domain" description="CobE/GbiG C-terminal" evidence="1">
    <location>
        <begin position="205"/>
        <end position="320"/>
    </location>
</feature>
<dbReference type="Pfam" id="PF11760">
    <property type="entry name" value="CbiG_N"/>
    <property type="match status" value="1"/>
</dbReference>
<dbReference type="Pfam" id="PF11761">
    <property type="entry name" value="CbiG_mid"/>
    <property type="match status" value="1"/>
</dbReference>
<dbReference type="NCBIfam" id="NF004466">
    <property type="entry name" value="PRK05788.1-4"/>
    <property type="match status" value="1"/>
</dbReference>
<dbReference type="Pfam" id="PF01890">
    <property type="entry name" value="CbiG_C"/>
    <property type="match status" value="1"/>
</dbReference>
<keyword evidence="5" id="KW-1185">Reference proteome</keyword>
<dbReference type="InterPro" id="IPR021744">
    <property type="entry name" value="CbiG_N"/>
</dbReference>
<dbReference type="InterPro" id="IPR002750">
    <property type="entry name" value="CobE/GbiG_C"/>
</dbReference>
<dbReference type="SUPFAM" id="SSF159664">
    <property type="entry name" value="CobE/GbiG C-terminal domain-like"/>
    <property type="match status" value="1"/>
</dbReference>
<gene>
    <name evidence="4" type="primary">cbiG</name>
    <name evidence="4" type="ORF">CLPU_18c00310</name>
</gene>